<gene>
    <name evidence="3" type="ORF">HD601_005721</name>
</gene>
<keyword evidence="4" id="KW-1185">Reference proteome</keyword>
<evidence type="ECO:0000313" key="3">
    <source>
        <dbReference type="EMBL" id="MBB5791146.1"/>
    </source>
</evidence>
<dbReference type="EMBL" id="JACHMM010000001">
    <property type="protein sequence ID" value="MBB5791146.1"/>
    <property type="molecule type" value="Genomic_DNA"/>
</dbReference>
<dbReference type="GO" id="GO:0016705">
    <property type="term" value="F:oxidoreductase activity, acting on paired donors, with incorporation or reduction of molecular oxygen"/>
    <property type="evidence" value="ECO:0007669"/>
    <property type="project" value="InterPro"/>
</dbReference>
<proteinExistence type="predicted"/>
<dbReference type="InterPro" id="IPR011251">
    <property type="entry name" value="Luciferase-like_dom"/>
</dbReference>
<reference evidence="3 4" key="1">
    <citation type="submission" date="2020-08" db="EMBL/GenBank/DDBJ databases">
        <title>Sequencing the genomes of 1000 actinobacteria strains.</title>
        <authorList>
            <person name="Klenk H.-P."/>
        </authorList>
    </citation>
    <scope>NUCLEOTIDE SEQUENCE [LARGE SCALE GENOMIC DNA]</scope>
    <source>
        <strain evidence="3 4">DSM 102122</strain>
    </source>
</reference>
<dbReference type="Pfam" id="PF00296">
    <property type="entry name" value="Bac_luciferase"/>
    <property type="match status" value="1"/>
</dbReference>
<name>A0A7W9GWM9_9ACTN</name>
<sequence>MRFGAHLPLIDADGSGHVPLAGYVDAAREAGFDAISANDHLVFQRPWLDGIVALSTVVERSVDLTLATTVALPVVRGPVALAKAAAALDLLSGGRFVLGVGPGSSAADYEAAGVSFEERWPRFDASVRVLRSVLTDDAVPPPDRPIPIWVGSWGSAAGLRRVAHLGDGWLASAYNTTPGQITAGRDLLHRALKAAGRDPHAFPTALATTWTYLTDDGAEARTHLDALARMLGRDPVTLADQVLIGPAEECAAKLARYADAGVGQVFVWPVADPITQLRRFGTSVIPHLS</sequence>
<feature type="domain" description="Luciferase-like" evidence="2">
    <location>
        <begin position="22"/>
        <end position="261"/>
    </location>
</feature>
<organism evidence="3 4">
    <name type="scientific">Jiangella mangrovi</name>
    <dbReference type="NCBI Taxonomy" id="1524084"/>
    <lineage>
        <taxon>Bacteria</taxon>
        <taxon>Bacillati</taxon>
        <taxon>Actinomycetota</taxon>
        <taxon>Actinomycetes</taxon>
        <taxon>Jiangellales</taxon>
        <taxon>Jiangellaceae</taxon>
        <taxon>Jiangella</taxon>
    </lineage>
</organism>
<dbReference type="Proteomes" id="UP000542813">
    <property type="component" value="Unassembled WGS sequence"/>
</dbReference>
<comment type="caution">
    <text evidence="3">The sequence shown here is derived from an EMBL/GenBank/DDBJ whole genome shotgun (WGS) entry which is preliminary data.</text>
</comment>
<dbReference type="GO" id="GO:0004497">
    <property type="term" value="F:monooxygenase activity"/>
    <property type="evidence" value="ECO:0007669"/>
    <property type="project" value="UniProtKB-KW"/>
</dbReference>
<dbReference type="SUPFAM" id="SSF51679">
    <property type="entry name" value="Bacterial luciferase-like"/>
    <property type="match status" value="1"/>
</dbReference>
<keyword evidence="3" id="KW-0503">Monooxygenase</keyword>
<evidence type="ECO:0000259" key="2">
    <source>
        <dbReference type="Pfam" id="PF00296"/>
    </source>
</evidence>
<dbReference type="InterPro" id="IPR050564">
    <property type="entry name" value="F420-G6PD/mer"/>
</dbReference>
<dbReference type="PANTHER" id="PTHR43244">
    <property type="match status" value="1"/>
</dbReference>
<dbReference type="Gene3D" id="3.20.20.30">
    <property type="entry name" value="Luciferase-like domain"/>
    <property type="match status" value="1"/>
</dbReference>
<keyword evidence="1" id="KW-0560">Oxidoreductase</keyword>
<evidence type="ECO:0000256" key="1">
    <source>
        <dbReference type="ARBA" id="ARBA00023002"/>
    </source>
</evidence>
<accession>A0A7W9GWM9</accession>
<evidence type="ECO:0000313" key="4">
    <source>
        <dbReference type="Proteomes" id="UP000542813"/>
    </source>
</evidence>
<dbReference type="InterPro" id="IPR036661">
    <property type="entry name" value="Luciferase-like_sf"/>
</dbReference>
<dbReference type="PANTHER" id="PTHR43244:SF1">
    <property type="entry name" value="5,10-METHYLENETETRAHYDROMETHANOPTERIN REDUCTASE"/>
    <property type="match status" value="1"/>
</dbReference>
<protein>
    <submittedName>
        <fullName evidence="3">Alkanesulfonate monooxygenase SsuD/methylene tetrahydromethanopterin reductase-like flavin-dependent oxidoreductase (Luciferase family)</fullName>
    </submittedName>
</protein>
<dbReference type="RefSeq" id="WP_184827677.1">
    <property type="nucleotide sequence ID" value="NZ_JACHMM010000001.1"/>
</dbReference>
<dbReference type="AlphaFoldDB" id="A0A7W9GWM9"/>